<evidence type="ECO:0000313" key="2">
    <source>
        <dbReference type="EMBL" id="NBZ88286.1"/>
    </source>
</evidence>
<comment type="caution">
    <text evidence="2">The sequence shown here is derived from an EMBL/GenBank/DDBJ whole genome shotgun (WGS) entry which is preliminary data.</text>
</comment>
<reference evidence="2" key="1">
    <citation type="submission" date="2020-01" db="EMBL/GenBank/DDBJ databases">
        <authorList>
            <person name="Chen W.-M."/>
        </authorList>
    </citation>
    <scope>NUCLEOTIDE SEQUENCE</scope>
    <source>
        <strain evidence="2">CYK-10</strain>
    </source>
</reference>
<proteinExistence type="predicted"/>
<protein>
    <submittedName>
        <fullName evidence="2">Uncharacterized protein</fullName>
    </submittedName>
</protein>
<dbReference type="AlphaFoldDB" id="A0AAE4YBF5"/>
<sequence>MTYVPLPDARFSIIDTPNGPALRIPAQRNLFVAAFLAVWLCGWTAGGVATIHQFLAQPQAFLGFWLCGWALGWGFAALTLARMAAGVETVSVIAGDLEIRRSLFGLSRGKLYRGREVKALSVTVQPNWGGFFQPRGFGPHMGRVQFTYGGRSQSFAAGLDEAEGAEVVAWLRQRLEPATR</sequence>
<evidence type="ECO:0000256" key="1">
    <source>
        <dbReference type="SAM" id="Phobius"/>
    </source>
</evidence>
<keyword evidence="1" id="KW-0472">Membrane</keyword>
<name>A0AAE4YBF5_9RHOB</name>
<keyword evidence="1" id="KW-1133">Transmembrane helix</keyword>
<keyword evidence="3" id="KW-1185">Reference proteome</keyword>
<dbReference type="Proteomes" id="UP001193501">
    <property type="component" value="Unassembled WGS sequence"/>
</dbReference>
<feature type="transmembrane region" description="Helical" evidence="1">
    <location>
        <begin position="61"/>
        <end position="81"/>
    </location>
</feature>
<gene>
    <name evidence="2" type="ORF">GV832_11905</name>
</gene>
<accession>A0AAE4YBF5</accession>
<feature type="transmembrane region" description="Helical" evidence="1">
    <location>
        <begin position="30"/>
        <end position="55"/>
    </location>
</feature>
<dbReference type="RefSeq" id="WP_168775102.1">
    <property type="nucleotide sequence ID" value="NZ_JAABNR010000010.1"/>
</dbReference>
<dbReference type="EMBL" id="JAABNR010000010">
    <property type="protein sequence ID" value="NBZ88286.1"/>
    <property type="molecule type" value="Genomic_DNA"/>
</dbReference>
<evidence type="ECO:0000313" key="3">
    <source>
        <dbReference type="Proteomes" id="UP001193501"/>
    </source>
</evidence>
<keyword evidence="1" id="KW-0812">Transmembrane</keyword>
<organism evidence="2 3">
    <name type="scientific">Stagnihabitans tardus</name>
    <dbReference type="NCBI Taxonomy" id="2699202"/>
    <lineage>
        <taxon>Bacteria</taxon>
        <taxon>Pseudomonadati</taxon>
        <taxon>Pseudomonadota</taxon>
        <taxon>Alphaproteobacteria</taxon>
        <taxon>Rhodobacterales</taxon>
        <taxon>Paracoccaceae</taxon>
        <taxon>Stagnihabitans</taxon>
    </lineage>
</organism>